<evidence type="ECO:0000313" key="1">
    <source>
        <dbReference type="EMBL" id="MBA4464326.1"/>
    </source>
</evidence>
<organism evidence="1 2">
    <name type="scientific">Candidatus Nitrosomaritimum aestuariumsis</name>
    <dbReference type="NCBI Taxonomy" id="3342354"/>
    <lineage>
        <taxon>Archaea</taxon>
        <taxon>Nitrososphaerota</taxon>
        <taxon>Nitrososphaeria</taxon>
        <taxon>Nitrosopumilales</taxon>
        <taxon>Nitrosopumilaceae</taxon>
        <taxon>Candidatus Nitrosomaritimum</taxon>
    </lineage>
</organism>
<evidence type="ECO:0000313" key="2">
    <source>
        <dbReference type="Proteomes" id="UP000591542"/>
    </source>
</evidence>
<dbReference type="EMBL" id="JACEMX010000174">
    <property type="protein sequence ID" value="MBA4464326.1"/>
    <property type="molecule type" value="Genomic_DNA"/>
</dbReference>
<dbReference type="Proteomes" id="UP000591542">
    <property type="component" value="Unassembled WGS sequence"/>
</dbReference>
<reference evidence="1 2" key="1">
    <citation type="journal article" date="2020" name="Appl. Environ. Microbiol.">
        <title>Genomic Characteristics of a Novel Species of Ammonia-Oxidizing Archaea from the Jiulong River Estuary.</title>
        <authorList>
            <person name="Zou D."/>
            <person name="Wan R."/>
            <person name="Han L."/>
            <person name="Xu M.N."/>
            <person name="Liu Y."/>
            <person name="Liu H."/>
            <person name="Kao S.J."/>
            <person name="Li M."/>
        </authorList>
    </citation>
    <scope>NUCLEOTIDE SEQUENCE [LARGE SCALE GENOMIC DNA]</scope>
    <source>
        <strain evidence="1">S2bin1</strain>
    </source>
</reference>
<accession>A0AC60WAZ5</accession>
<comment type="caution">
    <text evidence="1">The sequence shown here is derived from an EMBL/GenBank/DDBJ whole genome shotgun (WGS) entry which is preliminary data.</text>
</comment>
<gene>
    <name evidence="1" type="ORF">H2B01_09160</name>
</gene>
<protein>
    <submittedName>
        <fullName evidence="1">Uncharacterized protein</fullName>
    </submittedName>
</protein>
<name>A0AC60WAZ5_9ARCH</name>
<proteinExistence type="predicted"/>
<sequence length="174" mass="19180">MKKNMIVLFVALMAAAMLATPLVGMVMAKEKVEAELLVTGQDIDLGNIWTTNGGIQQQKGNTPTYYCNLILGEDTYPLVVACTSSATLNTETGYFVAFYDSVWYVGEEGADSGFKGMMIGRIYDFDTTGVFPPFSRIVIHCTLQGFGDFEGQTLKLSVDGNFFAYFTWTGYCIR</sequence>